<dbReference type="Pfam" id="PF01275">
    <property type="entry name" value="Myelin_PLP"/>
    <property type="match status" value="1"/>
</dbReference>
<dbReference type="GO" id="GO:0005886">
    <property type="term" value="C:plasma membrane"/>
    <property type="evidence" value="ECO:0007669"/>
    <property type="project" value="TreeGrafter"/>
</dbReference>
<feature type="non-terminal residue" evidence="3">
    <location>
        <position position="1"/>
    </location>
</feature>
<feature type="region of interest" description="Disordered" evidence="1">
    <location>
        <begin position="240"/>
        <end position="260"/>
    </location>
</feature>
<feature type="transmembrane region" description="Helical" evidence="2">
    <location>
        <begin position="12"/>
        <end position="39"/>
    </location>
</feature>
<dbReference type="PANTHER" id="PTHR11683">
    <property type="entry name" value="MYELIN PROTEOLIPID"/>
    <property type="match status" value="1"/>
</dbReference>
<keyword evidence="2" id="KW-1133">Transmembrane helix</keyword>
<reference evidence="3" key="1">
    <citation type="submission" date="2021-04" db="EMBL/GenBank/DDBJ databases">
        <authorList>
            <consortium name="Molecular Ecology Group"/>
        </authorList>
    </citation>
    <scope>NUCLEOTIDE SEQUENCE</scope>
</reference>
<dbReference type="EMBL" id="CAJHNH020000549">
    <property type="protein sequence ID" value="CAG5118406.1"/>
    <property type="molecule type" value="Genomic_DNA"/>
</dbReference>
<dbReference type="PRINTS" id="PR00214">
    <property type="entry name" value="MYELINPLP"/>
</dbReference>
<gene>
    <name evidence="3" type="ORF">CUNI_LOCUS3964</name>
</gene>
<organism evidence="3 4">
    <name type="scientific">Candidula unifasciata</name>
    <dbReference type="NCBI Taxonomy" id="100452"/>
    <lineage>
        <taxon>Eukaryota</taxon>
        <taxon>Metazoa</taxon>
        <taxon>Spiralia</taxon>
        <taxon>Lophotrochozoa</taxon>
        <taxon>Mollusca</taxon>
        <taxon>Gastropoda</taxon>
        <taxon>Heterobranchia</taxon>
        <taxon>Euthyneura</taxon>
        <taxon>Panpulmonata</taxon>
        <taxon>Eupulmonata</taxon>
        <taxon>Stylommatophora</taxon>
        <taxon>Helicina</taxon>
        <taxon>Helicoidea</taxon>
        <taxon>Geomitridae</taxon>
        <taxon>Candidula</taxon>
    </lineage>
</organism>
<comment type="caution">
    <text evidence="3">The sequence shown here is derived from an EMBL/GenBank/DDBJ whole genome shotgun (WGS) entry which is preliminary data.</text>
</comment>
<dbReference type="Proteomes" id="UP000678393">
    <property type="component" value="Unassembled WGS sequence"/>
</dbReference>
<evidence type="ECO:0000313" key="3">
    <source>
        <dbReference type="EMBL" id="CAG5118406.1"/>
    </source>
</evidence>
<evidence type="ECO:0000313" key="4">
    <source>
        <dbReference type="Proteomes" id="UP000678393"/>
    </source>
</evidence>
<evidence type="ECO:0000256" key="1">
    <source>
        <dbReference type="SAM" id="MobiDB-lite"/>
    </source>
</evidence>
<name>A0A8S3YW01_9EUPU</name>
<feature type="transmembrane region" description="Helical" evidence="2">
    <location>
        <begin position="191"/>
        <end position="218"/>
    </location>
</feature>
<keyword evidence="4" id="KW-1185">Reference proteome</keyword>
<dbReference type="OrthoDB" id="9993736at2759"/>
<feature type="transmembrane region" description="Helical" evidence="2">
    <location>
        <begin position="102"/>
        <end position="135"/>
    </location>
</feature>
<dbReference type="PANTHER" id="PTHR11683:SF12">
    <property type="entry name" value="M6, ISOFORM F"/>
    <property type="match status" value="1"/>
</dbReference>
<protein>
    <recommendedName>
        <fullName evidence="5">Neuronal membrane glycoprotein M6-b</fullName>
    </recommendedName>
</protein>
<feature type="transmembrane region" description="Helical" evidence="2">
    <location>
        <begin position="59"/>
        <end position="81"/>
    </location>
</feature>
<dbReference type="AlphaFoldDB" id="A0A8S3YW01"/>
<evidence type="ECO:0008006" key="5">
    <source>
        <dbReference type="Google" id="ProtNLM"/>
    </source>
</evidence>
<evidence type="ECO:0000256" key="2">
    <source>
        <dbReference type="SAM" id="Phobius"/>
    </source>
</evidence>
<proteinExistence type="predicted"/>
<dbReference type="GO" id="GO:0031175">
    <property type="term" value="P:neuron projection development"/>
    <property type="evidence" value="ECO:0007669"/>
    <property type="project" value="TreeGrafter"/>
</dbReference>
<accession>A0A8S3YW01</accession>
<dbReference type="InterPro" id="IPR001614">
    <property type="entry name" value="Myelin_PLP"/>
</dbReference>
<sequence>GCLRCLSHTPFASLVAAVLVIAGAGAFCGTSFRSLQIIIDGVFKELFGFTVNWLEILQKMLIVIGAIMAVFAIILLIFGFLATGATRSNIYSGAKCIMGGRITAAFFMVLSYLLAIGWLALFSVCVIPVLVYVAVTAICTNEIYSQSAEELTNMKYCFNLTRFGLYSMETGSDHVCGYSKLRSMCNKVAEAGPLFCVSFGGTALVVLGLIHFLVTLAANYTRIKISKELTEYRDAIETEELELHSSEKKGPPPYREESTV</sequence>
<keyword evidence="2" id="KW-0812">Transmembrane</keyword>
<keyword evidence="2" id="KW-0472">Membrane</keyword>